<keyword evidence="3" id="KW-0804">Transcription</keyword>
<gene>
    <name evidence="5" type="ORF">SDC9_96195</name>
</gene>
<comment type="caution">
    <text evidence="5">The sequence shown here is derived from an EMBL/GenBank/DDBJ whole genome shotgun (WGS) entry which is preliminary data.</text>
</comment>
<dbReference type="InterPro" id="IPR036388">
    <property type="entry name" value="WH-like_DNA-bd_sf"/>
</dbReference>
<dbReference type="PANTHER" id="PTHR24567">
    <property type="entry name" value="CRP FAMILY TRANSCRIPTIONAL REGULATORY PROTEIN"/>
    <property type="match status" value="1"/>
</dbReference>
<dbReference type="Pfam" id="PF13545">
    <property type="entry name" value="HTH_Crp_2"/>
    <property type="match status" value="1"/>
</dbReference>
<dbReference type="GO" id="GO:0005829">
    <property type="term" value="C:cytosol"/>
    <property type="evidence" value="ECO:0007669"/>
    <property type="project" value="TreeGrafter"/>
</dbReference>
<evidence type="ECO:0000256" key="2">
    <source>
        <dbReference type="ARBA" id="ARBA00023125"/>
    </source>
</evidence>
<feature type="domain" description="HTH crp-type" evidence="4">
    <location>
        <begin position="157"/>
        <end position="223"/>
    </location>
</feature>
<proteinExistence type="predicted"/>
<dbReference type="EMBL" id="VSSQ01012536">
    <property type="protein sequence ID" value="MPM49465.1"/>
    <property type="molecule type" value="Genomic_DNA"/>
</dbReference>
<reference evidence="5" key="1">
    <citation type="submission" date="2019-08" db="EMBL/GenBank/DDBJ databases">
        <authorList>
            <person name="Kucharzyk K."/>
            <person name="Murdoch R.W."/>
            <person name="Higgins S."/>
            <person name="Loffler F."/>
        </authorList>
    </citation>
    <scope>NUCLEOTIDE SEQUENCE</scope>
</reference>
<evidence type="ECO:0000259" key="4">
    <source>
        <dbReference type="PROSITE" id="PS51063"/>
    </source>
</evidence>
<dbReference type="InterPro" id="IPR012318">
    <property type="entry name" value="HTH_CRP"/>
</dbReference>
<dbReference type="AlphaFoldDB" id="A0A645A8F1"/>
<dbReference type="SMART" id="SM00419">
    <property type="entry name" value="HTH_CRP"/>
    <property type="match status" value="1"/>
</dbReference>
<evidence type="ECO:0000256" key="1">
    <source>
        <dbReference type="ARBA" id="ARBA00023015"/>
    </source>
</evidence>
<dbReference type="Gene3D" id="1.10.10.10">
    <property type="entry name" value="Winged helix-like DNA-binding domain superfamily/Winged helix DNA-binding domain"/>
    <property type="match status" value="1"/>
</dbReference>
<dbReference type="CDD" id="cd00038">
    <property type="entry name" value="CAP_ED"/>
    <property type="match status" value="1"/>
</dbReference>
<accession>A0A645A8F1</accession>
<dbReference type="GO" id="GO:0003677">
    <property type="term" value="F:DNA binding"/>
    <property type="evidence" value="ECO:0007669"/>
    <property type="project" value="UniProtKB-KW"/>
</dbReference>
<keyword evidence="2" id="KW-0238">DNA-binding</keyword>
<sequence length="231" mass="26660">MDRAQLDQATYVKFLSRYFSAWENMSSEEQEAFLDQSKLMHYPKYTCIHSGDQTCAGLLLVRSGMLRTYLLSEEGKDVTLYRLGPGDMCILSASCMLSNITFDVHIDAEEETDLWMISAPFFARLAESNIFVECFSYKLAADRFSDVMWAMQQLLFMKMDQRLAIFLWDEMSKTNEDTIKYTHEQVAKYMGSAREVVTRMLKHFVAEGIVQLSRGGIKIVDKAKLRELIRA</sequence>
<dbReference type="PANTHER" id="PTHR24567:SF26">
    <property type="entry name" value="REGULATORY PROTEIN YEIL"/>
    <property type="match status" value="1"/>
</dbReference>
<dbReference type="InterPro" id="IPR036390">
    <property type="entry name" value="WH_DNA-bd_sf"/>
</dbReference>
<dbReference type="Pfam" id="PF00027">
    <property type="entry name" value="cNMP_binding"/>
    <property type="match status" value="1"/>
</dbReference>
<dbReference type="SUPFAM" id="SSF46785">
    <property type="entry name" value="Winged helix' DNA-binding domain"/>
    <property type="match status" value="1"/>
</dbReference>
<protein>
    <recommendedName>
        <fullName evidence="4">HTH crp-type domain-containing protein</fullName>
    </recommendedName>
</protein>
<evidence type="ECO:0000313" key="5">
    <source>
        <dbReference type="EMBL" id="MPM49465.1"/>
    </source>
</evidence>
<dbReference type="Gene3D" id="2.60.120.10">
    <property type="entry name" value="Jelly Rolls"/>
    <property type="match status" value="1"/>
</dbReference>
<organism evidence="5">
    <name type="scientific">bioreactor metagenome</name>
    <dbReference type="NCBI Taxonomy" id="1076179"/>
    <lineage>
        <taxon>unclassified sequences</taxon>
        <taxon>metagenomes</taxon>
        <taxon>ecological metagenomes</taxon>
    </lineage>
</organism>
<dbReference type="InterPro" id="IPR018490">
    <property type="entry name" value="cNMP-bd_dom_sf"/>
</dbReference>
<dbReference type="SUPFAM" id="SSF51206">
    <property type="entry name" value="cAMP-binding domain-like"/>
    <property type="match status" value="1"/>
</dbReference>
<keyword evidence="1" id="KW-0805">Transcription regulation</keyword>
<dbReference type="InterPro" id="IPR050397">
    <property type="entry name" value="Env_Response_Regulators"/>
</dbReference>
<dbReference type="GO" id="GO:0003700">
    <property type="term" value="F:DNA-binding transcription factor activity"/>
    <property type="evidence" value="ECO:0007669"/>
    <property type="project" value="TreeGrafter"/>
</dbReference>
<name>A0A645A8F1_9ZZZZ</name>
<dbReference type="InterPro" id="IPR000595">
    <property type="entry name" value="cNMP-bd_dom"/>
</dbReference>
<evidence type="ECO:0000256" key="3">
    <source>
        <dbReference type="ARBA" id="ARBA00023163"/>
    </source>
</evidence>
<dbReference type="PROSITE" id="PS51063">
    <property type="entry name" value="HTH_CRP_2"/>
    <property type="match status" value="1"/>
</dbReference>
<dbReference type="InterPro" id="IPR014710">
    <property type="entry name" value="RmlC-like_jellyroll"/>
</dbReference>